<gene>
    <name evidence="2" type="ORF">CDCA_CDCA01G0233</name>
</gene>
<evidence type="ECO:0000313" key="2">
    <source>
        <dbReference type="EMBL" id="KAK4534208.1"/>
    </source>
</evidence>
<keyword evidence="3" id="KW-1185">Reference proteome</keyword>
<dbReference type="EMBL" id="JANCYW010000001">
    <property type="protein sequence ID" value="KAK4534208.1"/>
    <property type="molecule type" value="Genomic_DNA"/>
</dbReference>
<comment type="caution">
    <text evidence="2">The sequence shown here is derived from an EMBL/GenBank/DDBJ whole genome shotgun (WGS) entry which is preliminary data.</text>
</comment>
<dbReference type="PANTHER" id="PTHR37935">
    <property type="entry name" value="CHROMOSOME UNDETERMINED SCAFFOLD_14, WHOLE GENOME SHOTGUN SEQUENCE"/>
    <property type="match status" value="1"/>
</dbReference>
<proteinExistence type="predicted"/>
<dbReference type="Proteomes" id="UP001301350">
    <property type="component" value="Unassembled WGS sequence"/>
</dbReference>
<feature type="compositionally biased region" description="Pro residues" evidence="1">
    <location>
        <begin position="129"/>
        <end position="139"/>
    </location>
</feature>
<feature type="compositionally biased region" description="Low complexity" evidence="1">
    <location>
        <begin position="97"/>
        <end position="128"/>
    </location>
</feature>
<dbReference type="SUPFAM" id="SSF101447">
    <property type="entry name" value="Formin homology 2 domain (FH2 domain)"/>
    <property type="match status" value="1"/>
</dbReference>
<evidence type="ECO:0000313" key="3">
    <source>
        <dbReference type="Proteomes" id="UP001301350"/>
    </source>
</evidence>
<organism evidence="2 3">
    <name type="scientific">Cyanidium caldarium</name>
    <name type="common">Red alga</name>
    <dbReference type="NCBI Taxonomy" id="2771"/>
    <lineage>
        <taxon>Eukaryota</taxon>
        <taxon>Rhodophyta</taxon>
        <taxon>Bangiophyceae</taxon>
        <taxon>Cyanidiales</taxon>
        <taxon>Cyanidiaceae</taxon>
        <taxon>Cyanidium</taxon>
    </lineage>
</organism>
<dbReference type="AlphaFoldDB" id="A0AAV9IPN9"/>
<feature type="region of interest" description="Disordered" evidence="1">
    <location>
        <begin position="92"/>
        <end position="144"/>
    </location>
</feature>
<evidence type="ECO:0000256" key="1">
    <source>
        <dbReference type="SAM" id="MobiDB-lite"/>
    </source>
</evidence>
<accession>A0AAV9IPN9</accession>
<name>A0AAV9IPN9_CYACA</name>
<reference evidence="2 3" key="1">
    <citation type="submission" date="2022-07" db="EMBL/GenBank/DDBJ databases">
        <title>Genome-wide signatures of adaptation to extreme environments.</title>
        <authorList>
            <person name="Cho C.H."/>
            <person name="Yoon H.S."/>
        </authorList>
    </citation>
    <scope>NUCLEOTIDE SEQUENCE [LARGE SCALE GENOMIC DNA]</scope>
    <source>
        <strain evidence="2 3">DBV 063 E5</strain>
    </source>
</reference>
<protein>
    <submittedName>
        <fullName evidence="2">Uncharacterized protein</fullName>
    </submittedName>
</protein>
<sequence>MSAWRLARSAVQRAATAVVHCKEWRAWLHQQAWPRATNRSWWSGRSRLPGLDAIHGSRWGSGMAFILNSARPLAPNWATVPAARTGRRLLSGRRRAAGPVGAQAATASGGSSSAAGPTSGSAATRSTTAPPPPPPPPPPDVDHTHISSYVKALELALERRGYNLVRITSLWLSVFAVGVVLYWNRFLEWGSEQGAGVASRTLEDELVKLKAHQLAAELVQQLIHDERTFQEFLTLLLNVLNSEQSVTTVRSQLHRITSSLLADERLREQFTEMLASAITSESVKRSALQLTNFVLENEHVRQRARELSTNVLENADVQREAGALAWAAFKSGFLGLHPRKLENVKVEQAVPSE</sequence>
<dbReference type="PANTHER" id="PTHR37935:SF1">
    <property type="entry name" value="CHROMOSOME UNDETERMINED SCAFFOLD_14, WHOLE GENOME SHOTGUN SEQUENCE"/>
    <property type="match status" value="1"/>
</dbReference>